<protein>
    <submittedName>
        <fullName evidence="2">Uncharacterized protein</fullName>
    </submittedName>
</protein>
<dbReference type="Proteomes" id="UP001566132">
    <property type="component" value="Unassembled WGS sequence"/>
</dbReference>
<dbReference type="AlphaFoldDB" id="A0ABD1E6S6"/>
<reference evidence="2 3" key="1">
    <citation type="submission" date="2024-05" db="EMBL/GenBank/DDBJ databases">
        <title>Genetic variation in Jamaican populations of the coffee berry borer (Hypothenemus hampei).</title>
        <authorList>
            <person name="Errbii M."/>
            <person name="Myrie A."/>
        </authorList>
    </citation>
    <scope>NUCLEOTIDE SEQUENCE [LARGE SCALE GENOMIC DNA]</scope>
    <source>
        <strain evidence="2">JA-Hopewell-2020-01-JO</strain>
        <tissue evidence="2">Whole body</tissue>
    </source>
</reference>
<keyword evidence="3" id="KW-1185">Reference proteome</keyword>
<proteinExistence type="predicted"/>
<name>A0ABD1E6S6_HYPHA</name>
<organism evidence="2 3">
    <name type="scientific">Hypothenemus hampei</name>
    <name type="common">Coffee berry borer</name>
    <dbReference type="NCBI Taxonomy" id="57062"/>
    <lineage>
        <taxon>Eukaryota</taxon>
        <taxon>Metazoa</taxon>
        <taxon>Ecdysozoa</taxon>
        <taxon>Arthropoda</taxon>
        <taxon>Hexapoda</taxon>
        <taxon>Insecta</taxon>
        <taxon>Pterygota</taxon>
        <taxon>Neoptera</taxon>
        <taxon>Endopterygota</taxon>
        <taxon>Coleoptera</taxon>
        <taxon>Polyphaga</taxon>
        <taxon>Cucujiformia</taxon>
        <taxon>Curculionidae</taxon>
        <taxon>Scolytinae</taxon>
        <taxon>Hypothenemus</taxon>
    </lineage>
</organism>
<accession>A0ABD1E6S6</accession>
<evidence type="ECO:0000313" key="2">
    <source>
        <dbReference type="EMBL" id="KAL1489409.1"/>
    </source>
</evidence>
<comment type="caution">
    <text evidence="2">The sequence shown here is derived from an EMBL/GenBank/DDBJ whole genome shotgun (WGS) entry which is preliminary data.</text>
</comment>
<sequence length="121" mass="14117">MFVKSTPMSISTRNIPPTPNSISIKLTTQPSNYYNNQQSRQNFNVKELLNTETESIEQIDESPYFYADTTNKNFAIENQLQNNEMQKSLEENLNCPMSLLDEDKTEIKFYILKQFHSILIV</sequence>
<dbReference type="EMBL" id="JBDJPC010000012">
    <property type="protein sequence ID" value="KAL1489409.1"/>
    <property type="molecule type" value="Genomic_DNA"/>
</dbReference>
<evidence type="ECO:0000256" key="1">
    <source>
        <dbReference type="SAM" id="MobiDB-lite"/>
    </source>
</evidence>
<gene>
    <name evidence="2" type="ORF">ABEB36_014308</name>
</gene>
<evidence type="ECO:0000313" key="3">
    <source>
        <dbReference type="Proteomes" id="UP001566132"/>
    </source>
</evidence>
<feature type="region of interest" description="Disordered" evidence="1">
    <location>
        <begin position="1"/>
        <end position="26"/>
    </location>
</feature>